<protein>
    <submittedName>
        <fullName evidence="1">Uncharacterized protein</fullName>
    </submittedName>
</protein>
<gene>
    <name evidence="1" type="ORF">LCGC14_1842250</name>
</gene>
<reference evidence="1" key="1">
    <citation type="journal article" date="2015" name="Nature">
        <title>Complex archaea that bridge the gap between prokaryotes and eukaryotes.</title>
        <authorList>
            <person name="Spang A."/>
            <person name="Saw J.H."/>
            <person name="Jorgensen S.L."/>
            <person name="Zaremba-Niedzwiedzka K."/>
            <person name="Martijn J."/>
            <person name="Lind A.E."/>
            <person name="van Eijk R."/>
            <person name="Schleper C."/>
            <person name="Guy L."/>
            <person name="Ettema T.J."/>
        </authorList>
    </citation>
    <scope>NUCLEOTIDE SEQUENCE</scope>
</reference>
<dbReference type="AlphaFoldDB" id="A0A0F9ISF3"/>
<evidence type="ECO:0000313" key="1">
    <source>
        <dbReference type="EMBL" id="KKL96665.1"/>
    </source>
</evidence>
<name>A0A0F9ISF3_9ZZZZ</name>
<proteinExistence type="predicted"/>
<dbReference type="EMBL" id="LAZR01018372">
    <property type="protein sequence ID" value="KKL96665.1"/>
    <property type="molecule type" value="Genomic_DNA"/>
</dbReference>
<organism evidence="1">
    <name type="scientific">marine sediment metagenome</name>
    <dbReference type="NCBI Taxonomy" id="412755"/>
    <lineage>
        <taxon>unclassified sequences</taxon>
        <taxon>metagenomes</taxon>
        <taxon>ecological metagenomes</taxon>
    </lineage>
</organism>
<comment type="caution">
    <text evidence="1">The sequence shown here is derived from an EMBL/GenBank/DDBJ whole genome shotgun (WGS) entry which is preliminary data.</text>
</comment>
<sequence>MKKPFKLVYVEWEDSFGCSAFWCNLENEAAPEDIKPQLARSVGWLCRESGSSITVVPHITDESKHAKLQGCGDMTIPRSAIRKMVVLRIPDDSKMNAAAKRMLAKKTKRTDYIK</sequence>
<accession>A0A0F9ISF3</accession>